<proteinExistence type="predicted"/>
<dbReference type="GO" id="GO:0043065">
    <property type="term" value="P:positive regulation of apoptotic process"/>
    <property type="evidence" value="ECO:0007669"/>
    <property type="project" value="TreeGrafter"/>
</dbReference>
<dbReference type="GO" id="GO:0005634">
    <property type="term" value="C:nucleus"/>
    <property type="evidence" value="ECO:0007669"/>
    <property type="project" value="TreeGrafter"/>
</dbReference>
<feature type="domain" description="Protein kinase" evidence="7">
    <location>
        <begin position="104"/>
        <end position="180"/>
    </location>
</feature>
<evidence type="ECO:0000256" key="5">
    <source>
        <dbReference type="ARBA" id="ARBA00022840"/>
    </source>
</evidence>
<dbReference type="InterPro" id="IPR017441">
    <property type="entry name" value="Protein_kinase_ATP_BS"/>
</dbReference>
<feature type="binding site" evidence="6">
    <location>
        <position position="133"/>
    </location>
    <ligand>
        <name>ATP</name>
        <dbReference type="ChEBI" id="CHEBI:30616"/>
    </ligand>
</feature>
<dbReference type="GO" id="GO:0005524">
    <property type="term" value="F:ATP binding"/>
    <property type="evidence" value="ECO:0007669"/>
    <property type="project" value="UniProtKB-UniRule"/>
</dbReference>
<organism evidence="9 10">
    <name type="scientific">Strongylus vulgaris</name>
    <name type="common">Blood worm</name>
    <dbReference type="NCBI Taxonomy" id="40348"/>
    <lineage>
        <taxon>Eukaryota</taxon>
        <taxon>Metazoa</taxon>
        <taxon>Ecdysozoa</taxon>
        <taxon>Nematoda</taxon>
        <taxon>Chromadorea</taxon>
        <taxon>Rhabditida</taxon>
        <taxon>Rhabditina</taxon>
        <taxon>Rhabditomorpha</taxon>
        <taxon>Strongyloidea</taxon>
        <taxon>Strongylidae</taxon>
        <taxon>Strongylus</taxon>
    </lineage>
</organism>
<dbReference type="Gene3D" id="3.30.200.20">
    <property type="entry name" value="Phosphorylase Kinase, domain 1"/>
    <property type="match status" value="1"/>
</dbReference>
<keyword evidence="2" id="KW-0808">Transferase</keyword>
<dbReference type="InterPro" id="IPR036116">
    <property type="entry name" value="FN3_sf"/>
</dbReference>
<keyword evidence="1" id="KW-0723">Serine/threonine-protein kinase</keyword>
<feature type="domain" description="Fibronectin type-III" evidence="8">
    <location>
        <begin position="1"/>
        <end position="58"/>
    </location>
</feature>
<evidence type="ECO:0000256" key="1">
    <source>
        <dbReference type="ARBA" id="ARBA00022527"/>
    </source>
</evidence>
<evidence type="ECO:0000256" key="4">
    <source>
        <dbReference type="ARBA" id="ARBA00022777"/>
    </source>
</evidence>
<dbReference type="Pfam" id="PF00069">
    <property type="entry name" value="Pkinase"/>
    <property type="match status" value="1"/>
</dbReference>
<dbReference type="PROSITE" id="PS50011">
    <property type="entry name" value="PROTEIN_KINASE_DOM"/>
    <property type="match status" value="1"/>
</dbReference>
<dbReference type="InterPro" id="IPR013783">
    <property type="entry name" value="Ig-like_fold"/>
</dbReference>
<evidence type="ECO:0000256" key="2">
    <source>
        <dbReference type="ARBA" id="ARBA00022679"/>
    </source>
</evidence>
<dbReference type="SUPFAM" id="SSF49265">
    <property type="entry name" value="Fibronectin type III"/>
    <property type="match status" value="1"/>
</dbReference>
<dbReference type="Gene3D" id="2.60.40.10">
    <property type="entry name" value="Immunoglobulins"/>
    <property type="match status" value="1"/>
</dbReference>
<dbReference type="EMBL" id="UYYB01030367">
    <property type="protein sequence ID" value="VDM73402.1"/>
    <property type="molecule type" value="Genomic_DNA"/>
</dbReference>
<evidence type="ECO:0008006" key="11">
    <source>
        <dbReference type="Google" id="ProtNLM"/>
    </source>
</evidence>
<dbReference type="CDD" id="cd00063">
    <property type="entry name" value="FN3"/>
    <property type="match status" value="1"/>
</dbReference>
<dbReference type="Pfam" id="PF00041">
    <property type="entry name" value="fn3"/>
    <property type="match status" value="1"/>
</dbReference>
<dbReference type="Proteomes" id="UP000270094">
    <property type="component" value="Unassembled WGS sequence"/>
</dbReference>
<reference evidence="9 10" key="1">
    <citation type="submission" date="2018-11" db="EMBL/GenBank/DDBJ databases">
        <authorList>
            <consortium name="Pathogen Informatics"/>
        </authorList>
    </citation>
    <scope>NUCLEOTIDE SEQUENCE [LARGE SCALE GENOMIC DNA]</scope>
</reference>
<accession>A0A3P7L1T6</accession>
<keyword evidence="4" id="KW-0418">Kinase</keyword>
<dbReference type="GO" id="GO:0004674">
    <property type="term" value="F:protein serine/threonine kinase activity"/>
    <property type="evidence" value="ECO:0007669"/>
    <property type="project" value="UniProtKB-KW"/>
</dbReference>
<dbReference type="InterPro" id="IPR011009">
    <property type="entry name" value="Kinase-like_dom_sf"/>
</dbReference>
<evidence type="ECO:0000256" key="6">
    <source>
        <dbReference type="PROSITE-ProRule" id="PRU10141"/>
    </source>
</evidence>
<name>A0A3P7L1T6_STRVU</name>
<dbReference type="PROSITE" id="PS00107">
    <property type="entry name" value="PROTEIN_KINASE_ATP"/>
    <property type="match status" value="1"/>
</dbReference>
<keyword evidence="5 6" id="KW-0067">ATP-binding</keyword>
<sequence>MRTATSKKWKNVETTKENFVTLFNLVPGETFVFRVRAENAIGQSEPSAESEPVLIKIPKKPEEKPEQKISAVEEKEKADYEKVDALEEKAIDVNRLPNDLEAKYTICEELGQGAYGTVYRAIEKATGKTWAAKIVQVRPGVKREDVLHEISVMNQLHHDKLLQLHEAFDLGSEICLIEEL</sequence>
<dbReference type="AlphaFoldDB" id="A0A3P7L1T6"/>
<dbReference type="PANTHER" id="PTHR24342:SF20">
    <property type="entry name" value="MYOSIN LIGHT CHAIN KINASE, SMOOTH MUSCLE"/>
    <property type="match status" value="1"/>
</dbReference>
<evidence type="ECO:0000313" key="9">
    <source>
        <dbReference type="EMBL" id="VDM73402.1"/>
    </source>
</evidence>
<dbReference type="PROSITE" id="PS50853">
    <property type="entry name" value="FN3"/>
    <property type="match status" value="1"/>
</dbReference>
<gene>
    <name evidence="9" type="ORF">SVUK_LOCUS8400</name>
</gene>
<evidence type="ECO:0000313" key="10">
    <source>
        <dbReference type="Proteomes" id="UP000270094"/>
    </source>
</evidence>
<dbReference type="InterPro" id="IPR000719">
    <property type="entry name" value="Prot_kinase_dom"/>
</dbReference>
<dbReference type="SUPFAM" id="SSF56112">
    <property type="entry name" value="Protein kinase-like (PK-like)"/>
    <property type="match status" value="1"/>
</dbReference>
<protein>
    <recommendedName>
        <fullName evidence="11">Protein kinase domain-containing protein</fullName>
    </recommendedName>
</protein>
<dbReference type="GO" id="GO:0035556">
    <property type="term" value="P:intracellular signal transduction"/>
    <property type="evidence" value="ECO:0007669"/>
    <property type="project" value="TreeGrafter"/>
</dbReference>
<dbReference type="InterPro" id="IPR003961">
    <property type="entry name" value="FN3_dom"/>
</dbReference>
<evidence type="ECO:0000256" key="3">
    <source>
        <dbReference type="ARBA" id="ARBA00022741"/>
    </source>
</evidence>
<evidence type="ECO:0000259" key="8">
    <source>
        <dbReference type="PROSITE" id="PS50853"/>
    </source>
</evidence>
<dbReference type="PANTHER" id="PTHR24342">
    <property type="entry name" value="SERINE/THREONINE-PROTEIN KINASE 17"/>
    <property type="match status" value="1"/>
</dbReference>
<evidence type="ECO:0000259" key="7">
    <source>
        <dbReference type="PROSITE" id="PS50011"/>
    </source>
</evidence>
<keyword evidence="10" id="KW-1185">Reference proteome</keyword>
<keyword evidence="3 6" id="KW-0547">Nucleotide-binding</keyword>
<dbReference type="OrthoDB" id="2152335at2759"/>